<name>A0A8S5S2U1_9CAUD</name>
<proteinExistence type="predicted"/>
<accession>A0A8S5S2U1</accession>
<evidence type="ECO:0000313" key="1">
    <source>
        <dbReference type="EMBL" id="DAF44994.1"/>
    </source>
</evidence>
<sequence length="67" mass="8116">MGLIEKYEKRKLRYEKQLSQMSDDSELSEYGFWDKGYLRGEIAICDDIIDDLNNILIKYNKKQWHQV</sequence>
<protein>
    <submittedName>
        <fullName evidence="1">Uncharacterized protein</fullName>
    </submittedName>
</protein>
<reference evidence="1" key="1">
    <citation type="journal article" date="2021" name="Proc. Natl. Acad. Sci. U.S.A.">
        <title>A Catalog of Tens of Thousands of Viruses from Human Metagenomes Reveals Hidden Associations with Chronic Diseases.</title>
        <authorList>
            <person name="Tisza M.J."/>
            <person name="Buck C.B."/>
        </authorList>
    </citation>
    <scope>NUCLEOTIDE SEQUENCE</scope>
    <source>
        <strain evidence="1">CtCIv11</strain>
    </source>
</reference>
<organism evidence="1">
    <name type="scientific">Siphoviridae sp. ctCIv11</name>
    <dbReference type="NCBI Taxonomy" id="2827806"/>
    <lineage>
        <taxon>Viruses</taxon>
        <taxon>Duplodnaviria</taxon>
        <taxon>Heunggongvirae</taxon>
        <taxon>Uroviricota</taxon>
        <taxon>Caudoviricetes</taxon>
    </lineage>
</organism>
<dbReference type="EMBL" id="BK032513">
    <property type="protein sequence ID" value="DAF44994.1"/>
    <property type="molecule type" value="Genomic_DNA"/>
</dbReference>